<dbReference type="EMBL" id="HE573018">
    <property type="protein sequence ID" value="CCC46598.1"/>
    <property type="molecule type" value="Genomic_DNA"/>
</dbReference>
<dbReference type="AlphaFoldDB" id="G0TRM8"/>
<feature type="transmembrane region" description="Helical" evidence="1">
    <location>
        <begin position="63"/>
        <end position="82"/>
    </location>
</feature>
<gene>
    <name evidence="2" type="ORF">TVY486_0200230</name>
</gene>
<keyword evidence="1" id="KW-1133">Transmembrane helix</keyword>
<protein>
    <submittedName>
        <fullName evidence="2">Uncharacterized protein</fullName>
    </submittedName>
</protein>
<evidence type="ECO:0000313" key="2">
    <source>
        <dbReference type="EMBL" id="CCC46598.1"/>
    </source>
</evidence>
<sequence length="121" mass="14302">MRITGEWSEGHELRKSVAAGEEPRYFLISPLPIADTKEWTRREVKNNAHHIGPVEYCLHDPSLTWFLLSRFHLFLLLLLLLLLRLRLRLFVLFRFVFLLSCQPSPFLDSLAPFHFHPKLSH</sequence>
<feature type="transmembrane region" description="Helical" evidence="1">
    <location>
        <begin position="89"/>
        <end position="107"/>
    </location>
</feature>
<name>G0TRM8_TRYVY</name>
<organism evidence="2">
    <name type="scientific">Trypanosoma vivax (strain Y486)</name>
    <dbReference type="NCBI Taxonomy" id="1055687"/>
    <lineage>
        <taxon>Eukaryota</taxon>
        <taxon>Discoba</taxon>
        <taxon>Euglenozoa</taxon>
        <taxon>Kinetoplastea</taxon>
        <taxon>Metakinetoplastina</taxon>
        <taxon>Trypanosomatida</taxon>
        <taxon>Trypanosomatidae</taxon>
        <taxon>Trypanosoma</taxon>
        <taxon>Duttonella</taxon>
    </lineage>
</organism>
<keyword evidence="1" id="KW-0812">Transmembrane</keyword>
<keyword evidence="1" id="KW-0472">Membrane</keyword>
<reference evidence="2" key="1">
    <citation type="journal article" date="2012" name="Proc. Natl. Acad. Sci. U.S.A.">
        <title>Antigenic diversity is generated by distinct evolutionary mechanisms in African trypanosome species.</title>
        <authorList>
            <person name="Jackson A.P."/>
            <person name="Berry A."/>
            <person name="Aslett M."/>
            <person name="Allison H.C."/>
            <person name="Burton P."/>
            <person name="Vavrova-Anderson J."/>
            <person name="Brown R."/>
            <person name="Browne H."/>
            <person name="Corton N."/>
            <person name="Hauser H."/>
            <person name="Gamble J."/>
            <person name="Gilderthorp R."/>
            <person name="Marcello L."/>
            <person name="McQuillan J."/>
            <person name="Otto T.D."/>
            <person name="Quail M.A."/>
            <person name="Sanders M.J."/>
            <person name="van Tonder A."/>
            <person name="Ginger M.L."/>
            <person name="Field M.C."/>
            <person name="Barry J.D."/>
            <person name="Hertz-Fowler C."/>
            <person name="Berriman M."/>
        </authorList>
    </citation>
    <scope>NUCLEOTIDE SEQUENCE</scope>
    <source>
        <strain evidence="2">Y486</strain>
    </source>
</reference>
<accession>G0TRM8</accession>
<evidence type="ECO:0000256" key="1">
    <source>
        <dbReference type="SAM" id="Phobius"/>
    </source>
</evidence>
<proteinExistence type="predicted"/>